<protein>
    <submittedName>
        <fullName evidence="7">Acid membrane antigen A</fullName>
    </submittedName>
</protein>
<reference evidence="8" key="1">
    <citation type="submission" date="2015-08" db="EMBL/GenBank/DDBJ databases">
        <title>Comparative genomics of the Campylobacter concisus group.</title>
        <authorList>
            <person name="Miller W.G."/>
            <person name="Yee E."/>
            <person name="Chapman M.H."/>
            <person name="Huynh S."/>
            <person name="Bono J.L."/>
            <person name="On S.L.W."/>
            <person name="St Leger J."/>
            <person name="Foster G."/>
            <person name="Parker C.T."/>
        </authorList>
    </citation>
    <scope>NUCLEOTIDE SEQUENCE [LARGE SCALE GENOMIC DNA]</scope>
    <source>
        <strain evidence="8">ATCC 33237</strain>
    </source>
</reference>
<sequence length="346" mass="38396">MNNRLFFGIFVFCALALVVYLFKPYLLDIFIAALLAVAVSNVQIAFLSLTKNRKTLSSALTTSVLLCLFIAPLLYAVVEIAKYAAGFDINNVTKTIEFIKNYDFRMPESINFLEPKIKEFIGGLDIKMLFSQLATNLASLGKLSLKFGVDMIIILVFFFFCNLYGNELISYLKYALPLKQDDTESILSEVGNVMSVVFYSTIANMIIQGFLFAIVTSFYGYDGVLTGIFFSFASLIPVVGGILAWGPISIYEFANGNIAAAITIAIYTIVVISFAADTLLKPLVIKFINSKLVKIPTKINELLIFFAMLAGITTFGFWGVILGPAIVTFFISTIKLYTLLRERNFV</sequence>
<comment type="similarity">
    <text evidence="2">Belongs to the autoinducer-2 exporter (AI-2E) (TC 2.A.86) family.</text>
</comment>
<dbReference type="AlphaFoldDB" id="A0A0M3V2I8"/>
<feature type="transmembrane region" description="Helical" evidence="6">
    <location>
        <begin position="147"/>
        <end position="165"/>
    </location>
</feature>
<gene>
    <name evidence="7" type="primary">amaA</name>
    <name evidence="7" type="ORF">CCON33237_1343</name>
</gene>
<comment type="subcellular location">
    <subcellularLocation>
        <location evidence="1">Membrane</location>
        <topology evidence="1">Multi-pass membrane protein</topology>
    </subcellularLocation>
</comment>
<feature type="transmembrane region" description="Helical" evidence="6">
    <location>
        <begin position="197"/>
        <end position="221"/>
    </location>
</feature>
<dbReference type="InterPro" id="IPR002549">
    <property type="entry name" value="AI-2E-like"/>
</dbReference>
<evidence type="ECO:0000256" key="2">
    <source>
        <dbReference type="ARBA" id="ARBA00009773"/>
    </source>
</evidence>
<feature type="transmembrane region" description="Helical" evidence="6">
    <location>
        <begin position="55"/>
        <end position="78"/>
    </location>
</feature>
<evidence type="ECO:0000313" key="7">
    <source>
        <dbReference type="EMBL" id="ALF47998.1"/>
    </source>
</evidence>
<evidence type="ECO:0000256" key="5">
    <source>
        <dbReference type="ARBA" id="ARBA00023136"/>
    </source>
</evidence>
<evidence type="ECO:0000313" key="8">
    <source>
        <dbReference type="Proteomes" id="UP000066049"/>
    </source>
</evidence>
<evidence type="ECO:0000256" key="6">
    <source>
        <dbReference type="SAM" id="Phobius"/>
    </source>
</evidence>
<feature type="transmembrane region" description="Helical" evidence="6">
    <location>
        <begin position="228"/>
        <end position="246"/>
    </location>
</feature>
<feature type="transmembrane region" description="Helical" evidence="6">
    <location>
        <begin position="6"/>
        <end position="22"/>
    </location>
</feature>
<feature type="transmembrane region" description="Helical" evidence="6">
    <location>
        <begin position="29"/>
        <end position="49"/>
    </location>
</feature>
<feature type="transmembrane region" description="Helical" evidence="6">
    <location>
        <begin position="258"/>
        <end position="280"/>
    </location>
</feature>
<dbReference type="EMBL" id="CP012541">
    <property type="protein sequence ID" value="ALF47998.1"/>
    <property type="molecule type" value="Genomic_DNA"/>
</dbReference>
<keyword evidence="3 6" id="KW-0812">Transmembrane</keyword>
<dbReference type="PANTHER" id="PTHR21716">
    <property type="entry name" value="TRANSMEMBRANE PROTEIN"/>
    <property type="match status" value="1"/>
</dbReference>
<keyword evidence="4 6" id="KW-1133">Transmembrane helix</keyword>
<organism evidence="7 8">
    <name type="scientific">Campylobacter concisus</name>
    <dbReference type="NCBI Taxonomy" id="199"/>
    <lineage>
        <taxon>Bacteria</taxon>
        <taxon>Pseudomonadati</taxon>
        <taxon>Campylobacterota</taxon>
        <taxon>Epsilonproteobacteria</taxon>
        <taxon>Campylobacterales</taxon>
        <taxon>Campylobacteraceae</taxon>
        <taxon>Campylobacter</taxon>
    </lineage>
</organism>
<dbReference type="Proteomes" id="UP000066049">
    <property type="component" value="Chromosome"/>
</dbReference>
<proteinExistence type="inferred from homology"/>
<keyword evidence="5 6" id="KW-0472">Membrane</keyword>
<evidence type="ECO:0000256" key="3">
    <source>
        <dbReference type="ARBA" id="ARBA00022692"/>
    </source>
</evidence>
<dbReference type="RefSeq" id="WP_054196945.1">
    <property type="nucleotide sequence ID" value="NZ_CP012541.1"/>
</dbReference>
<dbReference type="GO" id="GO:0016020">
    <property type="term" value="C:membrane"/>
    <property type="evidence" value="ECO:0007669"/>
    <property type="project" value="UniProtKB-SubCell"/>
</dbReference>
<dbReference type="GeneID" id="28663020"/>
<accession>A0A0M3V2I8</accession>
<dbReference type="PATRIC" id="fig|199.248.peg.1384"/>
<dbReference type="PANTHER" id="PTHR21716:SF4">
    <property type="entry name" value="TRANSMEMBRANE PROTEIN 245"/>
    <property type="match status" value="1"/>
</dbReference>
<evidence type="ECO:0000256" key="4">
    <source>
        <dbReference type="ARBA" id="ARBA00022989"/>
    </source>
</evidence>
<feature type="transmembrane region" description="Helical" evidence="6">
    <location>
        <begin position="301"/>
        <end position="331"/>
    </location>
</feature>
<dbReference type="KEGG" id="ccoc:CCON33237_1343"/>
<evidence type="ECO:0000256" key="1">
    <source>
        <dbReference type="ARBA" id="ARBA00004141"/>
    </source>
</evidence>
<dbReference type="Pfam" id="PF01594">
    <property type="entry name" value="AI-2E_transport"/>
    <property type="match status" value="1"/>
</dbReference>
<name>A0A0M3V2I8_9BACT</name>